<sequence length="252" mass="26521">MLERFGLGGRVAIVTGASSGLGVAFARGLAEAGADIVIGARRENRLEETRRLVEETGRRCVAVVTDVTRPEDCQALVAAAVTELGGVDILINNAGAGTAVPALRETPEEFRQVVDINLHGSYWMAQACARVMRPGSSIVNIGSVLGETTAGLPQAAYSASKAAVVGLTRDLAQQWTGRRGIRVNCLEPGLFESEMTSTYLPGYLDRQLEQRVLMGRIGDPMELVAAAVFLASDAGSYITGAVLPVDGGFLTT</sequence>
<organism evidence="4 5">
    <name type="scientific">Sphaerisporangium flaviroseum</name>
    <dbReference type="NCBI Taxonomy" id="509199"/>
    <lineage>
        <taxon>Bacteria</taxon>
        <taxon>Bacillati</taxon>
        <taxon>Actinomycetota</taxon>
        <taxon>Actinomycetes</taxon>
        <taxon>Streptosporangiales</taxon>
        <taxon>Streptosporangiaceae</taxon>
        <taxon>Sphaerisporangium</taxon>
    </lineage>
</organism>
<dbReference type="Gene3D" id="3.40.50.720">
    <property type="entry name" value="NAD(P)-binding Rossmann-like Domain"/>
    <property type="match status" value="1"/>
</dbReference>
<evidence type="ECO:0000259" key="3">
    <source>
        <dbReference type="SMART" id="SM00822"/>
    </source>
</evidence>
<dbReference type="InterPro" id="IPR002347">
    <property type="entry name" value="SDR_fam"/>
</dbReference>
<reference evidence="5" key="1">
    <citation type="journal article" date="2019" name="Int. J. Syst. Evol. Microbiol.">
        <title>The Global Catalogue of Microorganisms (GCM) 10K type strain sequencing project: providing services to taxonomists for standard genome sequencing and annotation.</title>
        <authorList>
            <consortium name="The Broad Institute Genomics Platform"/>
            <consortium name="The Broad Institute Genome Sequencing Center for Infectious Disease"/>
            <person name="Wu L."/>
            <person name="Ma J."/>
        </authorList>
    </citation>
    <scope>NUCLEOTIDE SEQUENCE [LARGE SCALE GENOMIC DNA]</scope>
    <source>
        <strain evidence="5">JCM 16908</strain>
    </source>
</reference>
<dbReference type="Pfam" id="PF13561">
    <property type="entry name" value="adh_short_C2"/>
    <property type="match status" value="1"/>
</dbReference>
<dbReference type="PRINTS" id="PR00081">
    <property type="entry name" value="GDHRDH"/>
</dbReference>
<dbReference type="SUPFAM" id="SSF51735">
    <property type="entry name" value="NAD(P)-binding Rossmann-fold domains"/>
    <property type="match status" value="1"/>
</dbReference>
<accession>A0ABP7I7T0</accession>
<dbReference type="EMBL" id="BAAAZR010000008">
    <property type="protein sequence ID" value="GAA3811703.1"/>
    <property type="molecule type" value="Genomic_DNA"/>
</dbReference>
<dbReference type="PANTHER" id="PTHR42760:SF133">
    <property type="entry name" value="3-OXOACYL-[ACYL-CARRIER-PROTEIN] REDUCTASE"/>
    <property type="match status" value="1"/>
</dbReference>
<name>A0ABP7I7T0_9ACTN</name>
<dbReference type="RefSeq" id="WP_344940598.1">
    <property type="nucleotide sequence ID" value="NZ_BAAAZR010000008.1"/>
</dbReference>
<dbReference type="InterPro" id="IPR036291">
    <property type="entry name" value="NAD(P)-bd_dom_sf"/>
</dbReference>
<dbReference type="SMART" id="SM00822">
    <property type="entry name" value="PKS_KR"/>
    <property type="match status" value="1"/>
</dbReference>
<evidence type="ECO:0000256" key="1">
    <source>
        <dbReference type="ARBA" id="ARBA00006484"/>
    </source>
</evidence>
<evidence type="ECO:0000313" key="4">
    <source>
        <dbReference type="EMBL" id="GAA3811703.1"/>
    </source>
</evidence>
<proteinExistence type="inferred from homology"/>
<protein>
    <submittedName>
        <fullName evidence="4">Glucose 1-dehydrogenase</fullName>
    </submittedName>
</protein>
<dbReference type="InterPro" id="IPR057326">
    <property type="entry name" value="KR_dom"/>
</dbReference>
<gene>
    <name evidence="4" type="ORF">GCM10022226_35370</name>
</gene>
<dbReference type="Proteomes" id="UP001500888">
    <property type="component" value="Unassembled WGS sequence"/>
</dbReference>
<dbReference type="PRINTS" id="PR00080">
    <property type="entry name" value="SDRFAMILY"/>
</dbReference>
<evidence type="ECO:0000313" key="5">
    <source>
        <dbReference type="Proteomes" id="UP001500888"/>
    </source>
</evidence>
<dbReference type="PROSITE" id="PS00061">
    <property type="entry name" value="ADH_SHORT"/>
    <property type="match status" value="1"/>
</dbReference>
<feature type="domain" description="Ketoreductase" evidence="3">
    <location>
        <begin position="10"/>
        <end position="189"/>
    </location>
</feature>
<comment type="caution">
    <text evidence="4">The sequence shown here is derived from an EMBL/GenBank/DDBJ whole genome shotgun (WGS) entry which is preliminary data.</text>
</comment>
<comment type="similarity">
    <text evidence="1">Belongs to the short-chain dehydrogenases/reductases (SDR) family.</text>
</comment>
<evidence type="ECO:0000256" key="2">
    <source>
        <dbReference type="ARBA" id="ARBA00023002"/>
    </source>
</evidence>
<keyword evidence="5" id="KW-1185">Reference proteome</keyword>
<dbReference type="PANTHER" id="PTHR42760">
    <property type="entry name" value="SHORT-CHAIN DEHYDROGENASES/REDUCTASES FAMILY MEMBER"/>
    <property type="match status" value="1"/>
</dbReference>
<dbReference type="InterPro" id="IPR020904">
    <property type="entry name" value="Sc_DH/Rdtase_CS"/>
</dbReference>
<keyword evidence="2" id="KW-0560">Oxidoreductase</keyword>